<feature type="compositionally biased region" description="Low complexity" evidence="1">
    <location>
        <begin position="264"/>
        <end position="274"/>
    </location>
</feature>
<comment type="caution">
    <text evidence="2">The sequence shown here is derived from an EMBL/GenBank/DDBJ whole genome shotgun (WGS) entry which is preliminary data.</text>
</comment>
<feature type="compositionally biased region" description="Polar residues" evidence="1">
    <location>
        <begin position="445"/>
        <end position="454"/>
    </location>
</feature>
<sequence>MSAVHHNHVESVSSNEWEDEASVDQSDAGAEDAERTTKVKHLRNAAAALRSSFTALKRSSASGEKKSPSGRRDSTSGFVGSLLHGLANAVGLHRENSPARQSSAQDLSTGGSKAASGHSHTLARLSSAAMMRAEIQNFSQFGDLRNDSFTSRSCAKLRRRSSLLLPRLSDVSMSMAGGAPGPSILTGNSGDLDRRSTPGYPYTTLARLTCPGELPSPVASPNGASACSYAAAAAVTAAALATPPVREQQPKGMTAAAVAATATAASPFQSSSTAVPREVAGGGGGGGGSGNGLRARRSSCGGPQLQGSLVLEITSLPAAVSPHPPLHPPPQTRPSGSSLSPTGSRTASCDRLPPMTPLGAAGSSGGSLMSVRDRPPTPRGSANVSPSSTLAKVLDSFHLPDILVGGSGRSVTERRSSVTGGGGVGGSGASFTRPADIGMPRSRRNSVCSGQSVTGPGGAAISASLAKRAAAAATVAGGSGFAAASAQVGSSSLPSPIAPSSASWTSQSRPSGSGSAAKKTASHNAGILQEFHNSLELDDDGALAAVDAEFDRRFRQTSLEAPGAIDSISPTIPQRLSPQHPQPHHLQPLNHPNQQQVSQLPSTPLTPSPSPPQALGSELTPRAPASERTAMQNNAPRRSYVVVDIGGGSAAASGLPTFHVPRRVSCPTTTMTCDGPDDGDGGTDPGLSSSIEAPPTYERNSHKMRLASIRLSYAEGIVSGGGGGGGNGGGGGGVFGIGTPQLSIDVPPAVLPPARGPSATWAPQPPAGSAPPPSGRSGPVHLAAAVAMAGDAAV</sequence>
<feature type="compositionally biased region" description="Low complexity" evidence="1">
    <location>
        <begin position="489"/>
        <end position="503"/>
    </location>
</feature>
<feature type="region of interest" description="Disordered" evidence="1">
    <location>
        <begin position="561"/>
        <end position="635"/>
    </location>
</feature>
<keyword evidence="3" id="KW-1185">Reference proteome</keyword>
<proteinExistence type="predicted"/>
<evidence type="ECO:0000313" key="3">
    <source>
        <dbReference type="Proteomes" id="UP001165090"/>
    </source>
</evidence>
<feature type="region of interest" description="Disordered" evidence="1">
    <location>
        <begin position="1"/>
        <end position="78"/>
    </location>
</feature>
<feature type="region of interest" description="Disordered" evidence="1">
    <location>
        <begin position="669"/>
        <end position="696"/>
    </location>
</feature>
<dbReference type="EMBL" id="BSDZ01000024">
    <property type="protein sequence ID" value="GLI65547.1"/>
    <property type="molecule type" value="Genomic_DNA"/>
</dbReference>
<accession>A0ABQ5S6L4</accession>
<feature type="region of interest" description="Disordered" evidence="1">
    <location>
        <begin position="404"/>
        <end position="454"/>
    </location>
</feature>
<feature type="compositionally biased region" description="Pro residues" evidence="1">
    <location>
        <begin position="322"/>
        <end position="332"/>
    </location>
</feature>
<feature type="compositionally biased region" description="Polar residues" evidence="1">
    <location>
        <begin position="98"/>
        <end position="111"/>
    </location>
</feature>
<protein>
    <submittedName>
        <fullName evidence="2">Uncharacterized protein</fullName>
    </submittedName>
</protein>
<feature type="compositionally biased region" description="Low complexity" evidence="1">
    <location>
        <begin position="358"/>
        <end position="370"/>
    </location>
</feature>
<feature type="region of interest" description="Disordered" evidence="1">
    <location>
        <begin position="489"/>
        <end position="521"/>
    </location>
</feature>
<organism evidence="2 3">
    <name type="scientific">Volvox africanus</name>
    <dbReference type="NCBI Taxonomy" id="51714"/>
    <lineage>
        <taxon>Eukaryota</taxon>
        <taxon>Viridiplantae</taxon>
        <taxon>Chlorophyta</taxon>
        <taxon>core chlorophytes</taxon>
        <taxon>Chlorophyceae</taxon>
        <taxon>CS clade</taxon>
        <taxon>Chlamydomonadales</taxon>
        <taxon>Volvocaceae</taxon>
        <taxon>Volvox</taxon>
    </lineage>
</organism>
<evidence type="ECO:0000313" key="2">
    <source>
        <dbReference type="EMBL" id="GLI65547.1"/>
    </source>
</evidence>
<gene>
    <name evidence="2" type="ORF">VaNZ11_009105</name>
</gene>
<reference evidence="2 3" key="1">
    <citation type="journal article" date="2023" name="IScience">
        <title>Expanded male sex-determining region conserved during the evolution of homothallism in the green alga Volvox.</title>
        <authorList>
            <person name="Yamamoto K."/>
            <person name="Matsuzaki R."/>
            <person name="Mahakham W."/>
            <person name="Heman W."/>
            <person name="Sekimoto H."/>
            <person name="Kawachi M."/>
            <person name="Minakuchi Y."/>
            <person name="Toyoda A."/>
            <person name="Nozaki H."/>
        </authorList>
    </citation>
    <scope>NUCLEOTIDE SEQUENCE [LARGE SCALE GENOMIC DNA]</scope>
    <source>
        <strain evidence="2 3">NIES-4468</strain>
    </source>
</reference>
<feature type="region of interest" description="Disordered" evidence="1">
    <location>
        <begin position="750"/>
        <end position="782"/>
    </location>
</feature>
<feature type="region of interest" description="Disordered" evidence="1">
    <location>
        <begin position="95"/>
        <end position="121"/>
    </location>
</feature>
<feature type="compositionally biased region" description="Low complexity" evidence="1">
    <location>
        <begin position="584"/>
        <end position="603"/>
    </location>
</feature>
<evidence type="ECO:0000256" key="1">
    <source>
        <dbReference type="SAM" id="MobiDB-lite"/>
    </source>
</evidence>
<feature type="compositionally biased region" description="Pro residues" evidence="1">
    <location>
        <begin position="763"/>
        <end position="774"/>
    </location>
</feature>
<name>A0ABQ5S6L4_9CHLO</name>
<feature type="compositionally biased region" description="Polar residues" evidence="1">
    <location>
        <begin position="333"/>
        <end position="347"/>
    </location>
</feature>
<feature type="compositionally biased region" description="Polar residues" evidence="1">
    <location>
        <begin position="51"/>
        <end position="62"/>
    </location>
</feature>
<feature type="compositionally biased region" description="Gly residues" evidence="1">
    <location>
        <begin position="280"/>
        <end position="291"/>
    </location>
</feature>
<dbReference type="Proteomes" id="UP001165090">
    <property type="component" value="Unassembled WGS sequence"/>
</dbReference>
<feature type="region of interest" description="Disordered" evidence="1">
    <location>
        <begin position="319"/>
        <end position="387"/>
    </location>
</feature>
<feature type="compositionally biased region" description="Polar residues" evidence="1">
    <location>
        <begin position="568"/>
        <end position="577"/>
    </location>
</feature>
<feature type="region of interest" description="Disordered" evidence="1">
    <location>
        <begin position="264"/>
        <end position="304"/>
    </location>
</feature>
<feature type="compositionally biased region" description="Basic and acidic residues" evidence="1">
    <location>
        <begin position="63"/>
        <end position="74"/>
    </location>
</feature>
<feature type="compositionally biased region" description="Gly residues" evidence="1">
    <location>
        <begin position="419"/>
        <end position="428"/>
    </location>
</feature>